<keyword evidence="1" id="KW-0812">Transmembrane</keyword>
<protein>
    <recommendedName>
        <fullName evidence="4">Transmembrane protein</fullName>
    </recommendedName>
</protein>
<dbReference type="EMBL" id="CP003178">
    <property type="protein sequence ID" value="AEV98897.1"/>
    <property type="molecule type" value="Genomic_DNA"/>
</dbReference>
<organism evidence="2 3">
    <name type="scientific">Niastella koreensis (strain DSM 17620 / KACC 11465 / NBRC 106392 / GR20-10)</name>
    <dbReference type="NCBI Taxonomy" id="700598"/>
    <lineage>
        <taxon>Bacteria</taxon>
        <taxon>Pseudomonadati</taxon>
        <taxon>Bacteroidota</taxon>
        <taxon>Chitinophagia</taxon>
        <taxon>Chitinophagales</taxon>
        <taxon>Chitinophagaceae</taxon>
        <taxon>Niastella</taxon>
    </lineage>
</organism>
<evidence type="ECO:0008006" key="4">
    <source>
        <dbReference type="Google" id="ProtNLM"/>
    </source>
</evidence>
<keyword evidence="1" id="KW-0472">Membrane</keyword>
<dbReference type="Proteomes" id="UP000005438">
    <property type="component" value="Chromosome"/>
</dbReference>
<dbReference type="AlphaFoldDB" id="G8TPR4"/>
<evidence type="ECO:0000313" key="2">
    <source>
        <dbReference type="EMBL" id="AEV98897.1"/>
    </source>
</evidence>
<dbReference type="HOGENOM" id="CLU_1553662_0_0_10"/>
<keyword evidence="1" id="KW-1133">Transmembrane helix</keyword>
<gene>
    <name evidence="2" type="ordered locus">Niako_2557</name>
</gene>
<proteinExistence type="predicted"/>
<feature type="transmembrane region" description="Helical" evidence="1">
    <location>
        <begin position="93"/>
        <end position="111"/>
    </location>
</feature>
<sequence length="172" mass="19462">MYVSVLHKNEFQYQPMYIFNKERKRLEPTLTKCQFCETGHSSSMEDNYFVPLFKENDRTNVIVYRSVKYNKLPVGIPRCKECKSIHILAAGRAAQIAWGVAIAVVILIFAIWGIWGIFGIFGGLIIGFAGSWLLQVKLVSDKGIYTKEEGAKQNEAVQDLVINGWSLKQPTA</sequence>
<dbReference type="KEGG" id="nko:Niako_2557"/>
<reference evidence="2 3" key="1">
    <citation type="submission" date="2011-12" db="EMBL/GenBank/DDBJ databases">
        <title>The complete genome of Niastella koreensis GR20-10.</title>
        <authorList>
            <consortium name="US DOE Joint Genome Institute (JGI-PGF)"/>
            <person name="Lucas S."/>
            <person name="Han J."/>
            <person name="Lapidus A."/>
            <person name="Bruce D."/>
            <person name="Goodwin L."/>
            <person name="Pitluck S."/>
            <person name="Peters L."/>
            <person name="Kyrpides N."/>
            <person name="Mavromatis K."/>
            <person name="Ivanova N."/>
            <person name="Mikhailova N."/>
            <person name="Davenport K."/>
            <person name="Saunders E."/>
            <person name="Detter J.C."/>
            <person name="Tapia R."/>
            <person name="Han C."/>
            <person name="Land M."/>
            <person name="Hauser L."/>
            <person name="Markowitz V."/>
            <person name="Cheng J.-F."/>
            <person name="Hugenholtz P."/>
            <person name="Woyke T."/>
            <person name="Wu D."/>
            <person name="Tindall B."/>
            <person name="Pomrenke H."/>
            <person name="Brambilla E."/>
            <person name="Klenk H.-P."/>
            <person name="Eisen J.A."/>
        </authorList>
    </citation>
    <scope>NUCLEOTIDE SEQUENCE [LARGE SCALE GENOMIC DNA]</scope>
    <source>
        <strain evidence="3">DSM 17620 / KACC 11465 / NBRC 106392 / GR20-10</strain>
    </source>
</reference>
<name>G8TPR4_NIAKG</name>
<evidence type="ECO:0000313" key="3">
    <source>
        <dbReference type="Proteomes" id="UP000005438"/>
    </source>
</evidence>
<accession>G8TPR4</accession>
<feature type="transmembrane region" description="Helical" evidence="1">
    <location>
        <begin position="117"/>
        <end position="134"/>
    </location>
</feature>
<dbReference type="eggNOG" id="ENOG503323R">
    <property type="taxonomic scope" value="Bacteria"/>
</dbReference>
<evidence type="ECO:0000256" key="1">
    <source>
        <dbReference type="SAM" id="Phobius"/>
    </source>
</evidence>